<evidence type="ECO:0000256" key="1">
    <source>
        <dbReference type="ARBA" id="ARBA00004141"/>
    </source>
</evidence>
<evidence type="ECO:0000256" key="5">
    <source>
        <dbReference type="ARBA" id="ARBA00022989"/>
    </source>
</evidence>
<comment type="caution">
    <text evidence="9">The sequence shown here is derived from an EMBL/GenBank/DDBJ whole genome shotgun (WGS) entry which is preliminary data.</text>
</comment>
<comment type="similarity">
    <text evidence="2">Belongs to the bacterial sugar transferase family.</text>
</comment>
<dbReference type="Pfam" id="PF02397">
    <property type="entry name" value="Bac_transf"/>
    <property type="match status" value="1"/>
</dbReference>
<keyword evidence="10" id="KW-1185">Reference proteome</keyword>
<sequence length="211" mass="24572">MNVEVEKRDNRLIYNLSKRIIDIIGSLIGLILLSPILIIVGILIKFESKGPIVFTQKRVGKDGKEFDMYKLRSMVVNAEEIKEKLKEQNEMSGPMFKMKDDPRITKVGKFIRKTSIDELPQLVNILKGDMSLVGPRPSLPNEVKEFETWMLKRLNVKPGLTCYWQVMGRNNIDFEDWMKLDVKYVNERSFWLDIKLIFKTVFVLFGDRNAA</sequence>
<evidence type="ECO:0000259" key="8">
    <source>
        <dbReference type="Pfam" id="PF02397"/>
    </source>
</evidence>
<dbReference type="PANTHER" id="PTHR30576">
    <property type="entry name" value="COLANIC BIOSYNTHESIS UDP-GLUCOSE LIPID CARRIER TRANSFERASE"/>
    <property type="match status" value="1"/>
</dbReference>
<evidence type="ECO:0000256" key="2">
    <source>
        <dbReference type="ARBA" id="ARBA00006464"/>
    </source>
</evidence>
<dbReference type="InterPro" id="IPR003362">
    <property type="entry name" value="Bact_transf"/>
</dbReference>
<keyword evidence="3 9" id="KW-0808">Transferase</keyword>
<dbReference type="Proteomes" id="UP001141183">
    <property type="component" value="Unassembled WGS sequence"/>
</dbReference>
<reference evidence="9" key="1">
    <citation type="submission" date="2022-05" db="EMBL/GenBank/DDBJ databases">
        <title>Draft genome sequence of Clostridium tertium strain CP3 isolated from Peru.</title>
        <authorList>
            <person name="Hurtado R."/>
            <person name="Lima L."/>
            <person name="Sousa T."/>
            <person name="Jaiswal A.K."/>
            <person name="Tiwari S."/>
            <person name="Maturrano L."/>
            <person name="Brenig B."/>
            <person name="Azevedo V."/>
        </authorList>
    </citation>
    <scope>NUCLEOTIDE SEQUENCE</scope>
    <source>
        <strain evidence="9">CP3</strain>
    </source>
</reference>
<keyword evidence="4 7" id="KW-0812">Transmembrane</keyword>
<accession>A0A9X3XHU0</accession>
<evidence type="ECO:0000256" key="3">
    <source>
        <dbReference type="ARBA" id="ARBA00022679"/>
    </source>
</evidence>
<evidence type="ECO:0000313" key="10">
    <source>
        <dbReference type="Proteomes" id="UP001141183"/>
    </source>
</evidence>
<evidence type="ECO:0000256" key="7">
    <source>
        <dbReference type="SAM" id="Phobius"/>
    </source>
</evidence>
<evidence type="ECO:0000256" key="4">
    <source>
        <dbReference type="ARBA" id="ARBA00022692"/>
    </source>
</evidence>
<dbReference type="InterPro" id="IPR017475">
    <property type="entry name" value="EPS_sugar_tfrase"/>
</dbReference>
<feature type="domain" description="Bacterial sugar transferase" evidence="8">
    <location>
        <begin position="18"/>
        <end position="205"/>
    </location>
</feature>
<dbReference type="EMBL" id="JAMRYU010000001">
    <property type="protein sequence ID" value="MDC4238561.1"/>
    <property type="molecule type" value="Genomic_DNA"/>
</dbReference>
<evidence type="ECO:0000256" key="6">
    <source>
        <dbReference type="ARBA" id="ARBA00023136"/>
    </source>
</evidence>
<protein>
    <submittedName>
        <fullName evidence="9">Sugar transferase</fullName>
    </submittedName>
</protein>
<gene>
    <name evidence="9" type="ORF">NE398_00025</name>
</gene>
<dbReference type="GO" id="GO:0016020">
    <property type="term" value="C:membrane"/>
    <property type="evidence" value="ECO:0007669"/>
    <property type="project" value="UniProtKB-SubCell"/>
</dbReference>
<feature type="transmembrane region" description="Helical" evidence="7">
    <location>
        <begin position="20"/>
        <end position="44"/>
    </location>
</feature>
<organism evidence="9 10">
    <name type="scientific">Clostridium tertium</name>
    <dbReference type="NCBI Taxonomy" id="1559"/>
    <lineage>
        <taxon>Bacteria</taxon>
        <taxon>Bacillati</taxon>
        <taxon>Bacillota</taxon>
        <taxon>Clostridia</taxon>
        <taxon>Eubacteriales</taxon>
        <taxon>Clostridiaceae</taxon>
        <taxon>Clostridium</taxon>
    </lineage>
</organism>
<evidence type="ECO:0000313" key="9">
    <source>
        <dbReference type="EMBL" id="MDC4238561.1"/>
    </source>
</evidence>
<dbReference type="AlphaFoldDB" id="A0A9X3XHU0"/>
<keyword evidence="6 7" id="KW-0472">Membrane</keyword>
<keyword evidence="5 7" id="KW-1133">Transmembrane helix</keyword>
<proteinExistence type="inferred from homology"/>
<name>A0A9X3XHU0_9CLOT</name>
<dbReference type="PANTHER" id="PTHR30576:SF10">
    <property type="entry name" value="SLL5057 PROTEIN"/>
    <property type="match status" value="1"/>
</dbReference>
<comment type="subcellular location">
    <subcellularLocation>
        <location evidence="1">Membrane</location>
        <topology evidence="1">Multi-pass membrane protein</topology>
    </subcellularLocation>
</comment>
<dbReference type="NCBIfam" id="TIGR03025">
    <property type="entry name" value="EPS_sugtrans"/>
    <property type="match status" value="1"/>
</dbReference>
<dbReference type="GO" id="GO:0016780">
    <property type="term" value="F:phosphotransferase activity, for other substituted phosphate groups"/>
    <property type="evidence" value="ECO:0007669"/>
    <property type="project" value="TreeGrafter"/>
</dbReference>